<reference evidence="1 2" key="1">
    <citation type="journal article" date="2021" name="Nat. Commun.">
        <title>Genetic determinants of endophytism in the Arabidopsis root mycobiome.</title>
        <authorList>
            <person name="Mesny F."/>
            <person name="Miyauchi S."/>
            <person name="Thiergart T."/>
            <person name="Pickel B."/>
            <person name="Atanasova L."/>
            <person name="Karlsson M."/>
            <person name="Huettel B."/>
            <person name="Barry K.W."/>
            <person name="Haridas S."/>
            <person name="Chen C."/>
            <person name="Bauer D."/>
            <person name="Andreopoulos W."/>
            <person name="Pangilinan J."/>
            <person name="LaButti K."/>
            <person name="Riley R."/>
            <person name="Lipzen A."/>
            <person name="Clum A."/>
            <person name="Drula E."/>
            <person name="Henrissat B."/>
            <person name="Kohler A."/>
            <person name="Grigoriev I.V."/>
            <person name="Martin F.M."/>
            <person name="Hacquard S."/>
        </authorList>
    </citation>
    <scope>NUCLEOTIDE SEQUENCE [LARGE SCALE GENOMIC DNA]</scope>
    <source>
        <strain evidence="1 2">MPI-SDFR-AT-0079</strain>
    </source>
</reference>
<evidence type="ECO:0000313" key="2">
    <source>
        <dbReference type="Proteomes" id="UP000724584"/>
    </source>
</evidence>
<gene>
    <name evidence="1" type="ORF">F5144DRAFT_580283</name>
</gene>
<organism evidence="1 2">
    <name type="scientific">Chaetomium tenue</name>
    <dbReference type="NCBI Taxonomy" id="1854479"/>
    <lineage>
        <taxon>Eukaryota</taxon>
        <taxon>Fungi</taxon>
        <taxon>Dikarya</taxon>
        <taxon>Ascomycota</taxon>
        <taxon>Pezizomycotina</taxon>
        <taxon>Sordariomycetes</taxon>
        <taxon>Sordariomycetidae</taxon>
        <taxon>Sordariales</taxon>
        <taxon>Chaetomiaceae</taxon>
        <taxon>Chaetomium</taxon>
    </lineage>
</organism>
<name>A0ACB7P968_9PEZI</name>
<evidence type="ECO:0000313" key="1">
    <source>
        <dbReference type="EMBL" id="KAH6628835.1"/>
    </source>
</evidence>
<dbReference type="Proteomes" id="UP000724584">
    <property type="component" value="Unassembled WGS sequence"/>
</dbReference>
<comment type="caution">
    <text evidence="1">The sequence shown here is derived from an EMBL/GenBank/DDBJ whole genome shotgun (WGS) entry which is preliminary data.</text>
</comment>
<proteinExistence type="predicted"/>
<accession>A0ACB7P968</accession>
<dbReference type="EMBL" id="JAGIZQ010000005">
    <property type="protein sequence ID" value="KAH6628835.1"/>
    <property type="molecule type" value="Genomic_DNA"/>
</dbReference>
<keyword evidence="2" id="KW-1185">Reference proteome</keyword>
<protein>
    <submittedName>
        <fullName evidence="1">Uncharacterized protein</fullName>
    </submittedName>
</protein>
<sequence>MQLLIPLNARKIVLQTNRPVSFHFNRRSHSCPRICWVSISMRCPPEAFTLACLDFNETMLERELYFRPPANPRHTDWEGFRRVYTLLKLHTPKDTQKDPFLVALVIALAQKARRHAIQPLPPNSSFPVVFFQIYFPFFLLLFSSS</sequence>